<gene>
    <name evidence="3" type="ORF">TGEB3V08_LOCUS7583</name>
</gene>
<dbReference type="EC" id="1.2.1.84" evidence="1"/>
<organism evidence="3">
    <name type="scientific">Timema genevievae</name>
    <name type="common">Walking stick</name>
    <dbReference type="NCBI Taxonomy" id="629358"/>
    <lineage>
        <taxon>Eukaryota</taxon>
        <taxon>Metazoa</taxon>
        <taxon>Ecdysozoa</taxon>
        <taxon>Arthropoda</taxon>
        <taxon>Hexapoda</taxon>
        <taxon>Insecta</taxon>
        <taxon>Pterygota</taxon>
        <taxon>Neoptera</taxon>
        <taxon>Polyneoptera</taxon>
        <taxon>Phasmatodea</taxon>
        <taxon>Timematodea</taxon>
        <taxon>Timematoidea</taxon>
        <taxon>Timematidae</taxon>
        <taxon>Timema</taxon>
    </lineage>
</organism>
<dbReference type="InterPro" id="IPR036291">
    <property type="entry name" value="NAD(P)-bd_dom_sf"/>
</dbReference>
<name>A0A7R9PNK2_TIMGE</name>
<evidence type="ECO:0000256" key="1">
    <source>
        <dbReference type="RuleBase" id="RU363097"/>
    </source>
</evidence>
<keyword evidence="1" id="KW-0521">NADP</keyword>
<comment type="function">
    <text evidence="1">Catalyzes the reduction of fatty acyl-CoA to fatty alcohols.</text>
</comment>
<proteinExistence type="inferred from homology"/>
<dbReference type="PANTHER" id="PTHR11011">
    <property type="entry name" value="MALE STERILITY PROTEIN 2-RELATED"/>
    <property type="match status" value="1"/>
</dbReference>
<keyword evidence="1" id="KW-0444">Lipid biosynthesis</keyword>
<comment type="similarity">
    <text evidence="1">Belongs to the fatty acyl-CoA reductase family.</text>
</comment>
<dbReference type="GO" id="GO:0102965">
    <property type="term" value="F:alcohol-forming long-chain fatty acyl-CoA reductase activity"/>
    <property type="evidence" value="ECO:0007669"/>
    <property type="project" value="UniProtKB-EC"/>
</dbReference>
<comment type="catalytic activity">
    <reaction evidence="1">
        <text>a long-chain fatty acyl-CoA + 2 NADPH + 2 H(+) = a long-chain primary fatty alcohol + 2 NADP(+) + CoA</text>
        <dbReference type="Rhea" id="RHEA:52716"/>
        <dbReference type="ChEBI" id="CHEBI:15378"/>
        <dbReference type="ChEBI" id="CHEBI:57287"/>
        <dbReference type="ChEBI" id="CHEBI:57783"/>
        <dbReference type="ChEBI" id="CHEBI:58349"/>
        <dbReference type="ChEBI" id="CHEBI:77396"/>
        <dbReference type="ChEBI" id="CHEBI:83139"/>
        <dbReference type="EC" id="1.2.1.84"/>
    </reaction>
</comment>
<accession>A0A7R9PNK2</accession>
<dbReference type="GO" id="GO:0035336">
    <property type="term" value="P:long-chain fatty-acyl-CoA metabolic process"/>
    <property type="evidence" value="ECO:0007669"/>
    <property type="project" value="TreeGrafter"/>
</dbReference>
<dbReference type="EMBL" id="OE842495">
    <property type="protein sequence ID" value="CAD7600245.1"/>
    <property type="molecule type" value="Genomic_DNA"/>
</dbReference>
<dbReference type="PANTHER" id="PTHR11011:SF61">
    <property type="entry name" value="FATTY ACYL-COA REDUCTASE"/>
    <property type="match status" value="1"/>
</dbReference>
<sequence>MAPDWKVTNDILEEKTDEELSSYPNRIADSMSDRSILITGGTGFLGKVLLEKILRSCPKVAKIYLLVRSKKGKDPNQRIKELFTSPVSSGVLKMTALGEDGEGFQ</sequence>
<evidence type="ECO:0000313" key="3">
    <source>
        <dbReference type="EMBL" id="CAD7600245.1"/>
    </source>
</evidence>
<keyword evidence="1" id="KW-0560">Oxidoreductase</keyword>
<dbReference type="AlphaFoldDB" id="A0A7R9PNK2"/>
<dbReference type="GO" id="GO:0080019">
    <property type="term" value="F:alcohol-forming very long-chain fatty acyl-CoA reductase activity"/>
    <property type="evidence" value="ECO:0007669"/>
    <property type="project" value="InterPro"/>
</dbReference>
<dbReference type="Pfam" id="PF07993">
    <property type="entry name" value="NAD_binding_4"/>
    <property type="match status" value="1"/>
</dbReference>
<dbReference type="InterPro" id="IPR013120">
    <property type="entry name" value="FAR_NAD-bd"/>
</dbReference>
<keyword evidence="1" id="KW-0443">Lipid metabolism</keyword>
<reference evidence="3" key="1">
    <citation type="submission" date="2020-11" db="EMBL/GenBank/DDBJ databases">
        <authorList>
            <person name="Tran Van P."/>
        </authorList>
    </citation>
    <scope>NUCLEOTIDE SEQUENCE</scope>
</reference>
<feature type="domain" description="Thioester reductase (TE)" evidence="2">
    <location>
        <begin position="38"/>
        <end position="89"/>
    </location>
</feature>
<dbReference type="GO" id="GO:0005777">
    <property type="term" value="C:peroxisome"/>
    <property type="evidence" value="ECO:0007669"/>
    <property type="project" value="TreeGrafter"/>
</dbReference>
<dbReference type="Gene3D" id="3.40.50.720">
    <property type="entry name" value="NAD(P)-binding Rossmann-like Domain"/>
    <property type="match status" value="1"/>
</dbReference>
<dbReference type="InterPro" id="IPR026055">
    <property type="entry name" value="FAR"/>
</dbReference>
<evidence type="ECO:0000259" key="2">
    <source>
        <dbReference type="Pfam" id="PF07993"/>
    </source>
</evidence>
<dbReference type="SUPFAM" id="SSF51735">
    <property type="entry name" value="NAD(P)-binding Rossmann-fold domains"/>
    <property type="match status" value="1"/>
</dbReference>
<protein>
    <recommendedName>
        <fullName evidence="1">Fatty acyl-CoA reductase</fullName>
        <ecNumber evidence="1">1.2.1.84</ecNumber>
    </recommendedName>
</protein>